<feature type="transmembrane region" description="Helical" evidence="7">
    <location>
        <begin position="75"/>
        <end position="92"/>
    </location>
</feature>
<evidence type="ECO:0000256" key="2">
    <source>
        <dbReference type="ARBA" id="ARBA00008017"/>
    </source>
</evidence>
<gene>
    <name evidence="11" type="ORF">CLV83_0969</name>
</gene>
<feature type="transmembrane region" description="Helical" evidence="7">
    <location>
        <begin position="104"/>
        <end position="121"/>
    </location>
</feature>
<feature type="transmembrane region" description="Helical" evidence="7">
    <location>
        <begin position="142"/>
        <end position="160"/>
    </location>
</feature>
<evidence type="ECO:0000256" key="3">
    <source>
        <dbReference type="ARBA" id="ARBA00022475"/>
    </source>
</evidence>
<dbReference type="InterPro" id="IPR006685">
    <property type="entry name" value="MscS_channel_2nd"/>
</dbReference>
<reference evidence="11 12" key="1">
    <citation type="submission" date="2019-03" db="EMBL/GenBank/DDBJ databases">
        <title>Genomic Encyclopedia of Archaeal and Bacterial Type Strains, Phase II (KMG-II): from individual species to whole genera.</title>
        <authorList>
            <person name="Goeker M."/>
        </authorList>
    </citation>
    <scope>NUCLEOTIDE SEQUENCE [LARGE SCALE GENOMIC DNA]</scope>
    <source>
        <strain evidence="11 12">DSM 27697</strain>
    </source>
</reference>
<dbReference type="Gene3D" id="1.10.287.1260">
    <property type="match status" value="1"/>
</dbReference>
<evidence type="ECO:0000256" key="6">
    <source>
        <dbReference type="ARBA" id="ARBA00023136"/>
    </source>
</evidence>
<dbReference type="Proteomes" id="UP000294546">
    <property type="component" value="Unassembled WGS sequence"/>
</dbReference>
<dbReference type="Pfam" id="PF21082">
    <property type="entry name" value="MS_channel_3rd"/>
    <property type="match status" value="1"/>
</dbReference>
<dbReference type="Pfam" id="PF21088">
    <property type="entry name" value="MS_channel_1st"/>
    <property type="match status" value="1"/>
</dbReference>
<evidence type="ECO:0000259" key="9">
    <source>
        <dbReference type="Pfam" id="PF21082"/>
    </source>
</evidence>
<dbReference type="SUPFAM" id="SSF50182">
    <property type="entry name" value="Sm-like ribonucleoproteins"/>
    <property type="match status" value="1"/>
</dbReference>
<accession>A0A4R1GNM6</accession>
<dbReference type="PANTHER" id="PTHR43634">
    <property type="entry name" value="OW CONDUCTANCE MECHANOSENSITIVE CHANNEL"/>
    <property type="match status" value="1"/>
</dbReference>
<dbReference type="InterPro" id="IPR023408">
    <property type="entry name" value="MscS_beta-dom_sf"/>
</dbReference>
<evidence type="ECO:0000256" key="4">
    <source>
        <dbReference type="ARBA" id="ARBA00022692"/>
    </source>
</evidence>
<comment type="subcellular location">
    <subcellularLocation>
        <location evidence="1">Cell membrane</location>
        <topology evidence="1">Multi-pass membrane protein</topology>
    </subcellularLocation>
</comment>
<evidence type="ECO:0000256" key="5">
    <source>
        <dbReference type="ARBA" id="ARBA00022989"/>
    </source>
</evidence>
<evidence type="ECO:0000256" key="7">
    <source>
        <dbReference type="SAM" id="Phobius"/>
    </source>
</evidence>
<feature type="domain" description="Mechanosensitive ion channel transmembrane helices 2/3" evidence="10">
    <location>
        <begin position="145"/>
        <end position="186"/>
    </location>
</feature>
<evidence type="ECO:0000259" key="10">
    <source>
        <dbReference type="Pfam" id="PF21088"/>
    </source>
</evidence>
<dbReference type="InterPro" id="IPR011014">
    <property type="entry name" value="MscS_channel_TM-2"/>
</dbReference>
<dbReference type="Pfam" id="PF00924">
    <property type="entry name" value="MS_channel_2nd"/>
    <property type="match status" value="1"/>
</dbReference>
<dbReference type="GO" id="GO:0008381">
    <property type="term" value="F:mechanosensitive monoatomic ion channel activity"/>
    <property type="evidence" value="ECO:0007669"/>
    <property type="project" value="UniProtKB-ARBA"/>
</dbReference>
<dbReference type="Gene3D" id="3.30.70.100">
    <property type="match status" value="1"/>
</dbReference>
<dbReference type="RefSeq" id="WP_243642276.1">
    <property type="nucleotide sequence ID" value="NZ_SMFU01000007.1"/>
</dbReference>
<evidence type="ECO:0000256" key="1">
    <source>
        <dbReference type="ARBA" id="ARBA00004651"/>
    </source>
</evidence>
<dbReference type="InterPro" id="IPR049142">
    <property type="entry name" value="MS_channel_1st"/>
</dbReference>
<dbReference type="SUPFAM" id="SSF82861">
    <property type="entry name" value="Mechanosensitive channel protein MscS (YggB), transmembrane region"/>
    <property type="match status" value="1"/>
</dbReference>
<dbReference type="GO" id="GO:0005886">
    <property type="term" value="C:plasma membrane"/>
    <property type="evidence" value="ECO:0007669"/>
    <property type="project" value="UniProtKB-SubCell"/>
</dbReference>
<dbReference type="InterPro" id="IPR011066">
    <property type="entry name" value="MscS_channel_C_sf"/>
</dbReference>
<keyword evidence="5 7" id="KW-1133">Transmembrane helix</keyword>
<protein>
    <submittedName>
        <fullName evidence="11">MscS family membrane protein</fullName>
    </submittedName>
</protein>
<keyword evidence="12" id="KW-1185">Reference proteome</keyword>
<comment type="similarity">
    <text evidence="2">Belongs to the MscS (TC 1.A.23) family.</text>
</comment>
<organism evidence="11 12">
    <name type="scientific">Marinobacterium mangrovicola</name>
    <dbReference type="NCBI Taxonomy" id="1476959"/>
    <lineage>
        <taxon>Bacteria</taxon>
        <taxon>Pseudomonadati</taxon>
        <taxon>Pseudomonadota</taxon>
        <taxon>Gammaproteobacteria</taxon>
        <taxon>Oceanospirillales</taxon>
        <taxon>Oceanospirillaceae</taxon>
        <taxon>Marinobacterium</taxon>
    </lineage>
</organism>
<evidence type="ECO:0000259" key="8">
    <source>
        <dbReference type="Pfam" id="PF00924"/>
    </source>
</evidence>
<feature type="domain" description="Mechanosensitive ion channel MscS C-terminal" evidence="9">
    <location>
        <begin position="266"/>
        <end position="349"/>
    </location>
</feature>
<dbReference type="InterPro" id="IPR045042">
    <property type="entry name" value="YnaI-like"/>
</dbReference>
<feature type="domain" description="Mechanosensitive ion channel MscS" evidence="8">
    <location>
        <begin position="187"/>
        <end position="256"/>
    </location>
</feature>
<keyword evidence="3" id="KW-1003">Cell membrane</keyword>
<evidence type="ECO:0000313" key="12">
    <source>
        <dbReference type="Proteomes" id="UP000294546"/>
    </source>
</evidence>
<keyword evidence="4 7" id="KW-0812">Transmembrane</keyword>
<dbReference type="AlphaFoldDB" id="A0A4R1GNM6"/>
<dbReference type="InterPro" id="IPR010920">
    <property type="entry name" value="LSM_dom_sf"/>
</dbReference>
<feature type="transmembrane region" description="Helical" evidence="7">
    <location>
        <begin position="23"/>
        <end position="43"/>
    </location>
</feature>
<keyword evidence="6 7" id="KW-0472">Membrane</keyword>
<comment type="caution">
    <text evidence="11">The sequence shown here is derived from an EMBL/GenBank/DDBJ whole genome shotgun (WGS) entry which is preliminary data.</text>
</comment>
<dbReference type="Gene3D" id="2.30.30.60">
    <property type="match status" value="1"/>
</dbReference>
<dbReference type="EMBL" id="SMFU01000007">
    <property type="protein sequence ID" value="TCK08873.1"/>
    <property type="molecule type" value="Genomic_DNA"/>
</dbReference>
<dbReference type="PANTHER" id="PTHR43634:SF2">
    <property type="entry name" value="LOW CONDUCTANCE MECHANOSENSITIVE CHANNEL YNAI"/>
    <property type="match status" value="1"/>
</dbReference>
<name>A0A4R1GNM6_9GAMM</name>
<dbReference type="InterPro" id="IPR049278">
    <property type="entry name" value="MS_channel_C"/>
</dbReference>
<evidence type="ECO:0000313" key="11">
    <source>
        <dbReference type="EMBL" id="TCK08873.1"/>
    </source>
</evidence>
<sequence length="375" mass="42116">MPEEKLTSWIDPLLGLMPVLQDYRWQLSVLLILAVTLLAMFVANRIMKRLVRSLSHTKPVWDDLLIDAGRLPVRILILVIGCSLALAVAAPHSDYIGRELPSRARQIAFILLLGWTLIRFIGHAEEVVLRRNKNIDRTTADAFSKLIRLVIVIVVGLVLLQNLGYSISGLLAFGGIGGLAVGFAAKDLLANFFGGLMIYLDRPFKVGDWVRSPDKNIEGVVEHVGWRLTVIRTFDLRPLYVPNATFNNISVENPSRMTHRRIFEYVGVRYDDAAVVKQIVDDIREMLVGHEEIDENNTLFVQLNRFGPSSLDIMVYTFTHTTNWGHYLAVREDVLLKIIDIVSGHGAEIAFPTTTVHLHEQPGVEAPPEMEKQSA</sequence>
<dbReference type="SUPFAM" id="SSF82689">
    <property type="entry name" value="Mechanosensitive channel protein MscS (YggB), C-terminal domain"/>
    <property type="match status" value="1"/>
</dbReference>
<proteinExistence type="inferred from homology"/>